<organism evidence="1 2">
    <name type="scientific">Orchesella cincta</name>
    <name type="common">Springtail</name>
    <name type="synonym">Podura cincta</name>
    <dbReference type="NCBI Taxonomy" id="48709"/>
    <lineage>
        <taxon>Eukaryota</taxon>
        <taxon>Metazoa</taxon>
        <taxon>Ecdysozoa</taxon>
        <taxon>Arthropoda</taxon>
        <taxon>Hexapoda</taxon>
        <taxon>Collembola</taxon>
        <taxon>Entomobryomorpha</taxon>
        <taxon>Entomobryoidea</taxon>
        <taxon>Orchesellidae</taxon>
        <taxon>Orchesellinae</taxon>
        <taxon>Orchesella</taxon>
    </lineage>
</organism>
<gene>
    <name evidence="1" type="ORF">Ocin01_13852</name>
</gene>
<sequence>MNKLSMFKVILFHLRQESDNCFQNSYINTLGQLLNNFNVSISQKPEEKHSNGRAPSIWSKFNSLCCLFAAAFWWHSISRTVLTLLMSTVQCSATETVRRSAHMTIVQPVTQANSGKLVAYVMVMVEIVKDAVLLRKTSETQT</sequence>
<dbReference type="AlphaFoldDB" id="A0A1D2MJ79"/>
<reference evidence="1 2" key="1">
    <citation type="journal article" date="2016" name="Genome Biol. Evol.">
        <title>Gene Family Evolution Reflects Adaptation to Soil Environmental Stressors in the Genome of the Collembolan Orchesella cincta.</title>
        <authorList>
            <person name="Faddeeva-Vakhrusheva A."/>
            <person name="Derks M.F."/>
            <person name="Anvar S.Y."/>
            <person name="Agamennone V."/>
            <person name="Suring W."/>
            <person name="Smit S."/>
            <person name="van Straalen N.M."/>
            <person name="Roelofs D."/>
        </authorList>
    </citation>
    <scope>NUCLEOTIDE SEQUENCE [LARGE SCALE GENOMIC DNA]</scope>
    <source>
        <tissue evidence="1">Mixed pool</tissue>
    </source>
</reference>
<dbReference type="EMBL" id="LJIJ01001137">
    <property type="protein sequence ID" value="ODM92834.1"/>
    <property type="molecule type" value="Genomic_DNA"/>
</dbReference>
<evidence type="ECO:0000313" key="1">
    <source>
        <dbReference type="EMBL" id="ODM92834.1"/>
    </source>
</evidence>
<comment type="caution">
    <text evidence="1">The sequence shown here is derived from an EMBL/GenBank/DDBJ whole genome shotgun (WGS) entry which is preliminary data.</text>
</comment>
<protein>
    <submittedName>
        <fullName evidence="1">Uncharacterized protein</fullName>
    </submittedName>
</protein>
<evidence type="ECO:0000313" key="2">
    <source>
        <dbReference type="Proteomes" id="UP000094527"/>
    </source>
</evidence>
<name>A0A1D2MJ79_ORCCI</name>
<dbReference type="Proteomes" id="UP000094527">
    <property type="component" value="Unassembled WGS sequence"/>
</dbReference>
<accession>A0A1D2MJ79</accession>
<proteinExistence type="predicted"/>
<keyword evidence="2" id="KW-1185">Reference proteome</keyword>